<dbReference type="EMBL" id="JACHJO010000004">
    <property type="protein sequence ID" value="MBB6119659.1"/>
    <property type="molecule type" value="Genomic_DNA"/>
</dbReference>
<dbReference type="InterPro" id="IPR042185">
    <property type="entry name" value="Serpin_sf_2"/>
</dbReference>
<accession>A0A841ILH8</accession>
<dbReference type="CDD" id="cd19590">
    <property type="entry name" value="serpin_thermopin-like"/>
    <property type="match status" value="1"/>
</dbReference>
<dbReference type="PROSITE" id="PS00284">
    <property type="entry name" value="SERPIN"/>
    <property type="match status" value="1"/>
</dbReference>
<reference evidence="3 4" key="1">
    <citation type="submission" date="2020-08" db="EMBL/GenBank/DDBJ databases">
        <title>Genomic Encyclopedia of Type Strains, Phase III (KMG-III): the genomes of soil and plant-associated and newly described type strains.</title>
        <authorList>
            <person name="Whitman W."/>
        </authorList>
    </citation>
    <scope>NUCLEOTIDE SEQUENCE [LARGE SCALE GENOMIC DNA]</scope>
    <source>
        <strain evidence="3 4">CECT 8712</strain>
    </source>
</reference>
<dbReference type="PANTHER" id="PTHR11461">
    <property type="entry name" value="SERINE PROTEASE INHIBITOR, SERPIN"/>
    <property type="match status" value="1"/>
</dbReference>
<dbReference type="SUPFAM" id="SSF56574">
    <property type="entry name" value="Serpins"/>
    <property type="match status" value="1"/>
</dbReference>
<dbReference type="AlphaFoldDB" id="A0A841ILH8"/>
<dbReference type="InterPro" id="IPR023795">
    <property type="entry name" value="Serpin_CS"/>
</dbReference>
<feature type="domain" description="Serpin" evidence="2">
    <location>
        <begin position="18"/>
        <end position="358"/>
    </location>
</feature>
<proteinExistence type="inferred from homology"/>
<dbReference type="InterPro" id="IPR023796">
    <property type="entry name" value="Serpin_dom"/>
</dbReference>
<dbReference type="SMART" id="SM00093">
    <property type="entry name" value="SERPIN"/>
    <property type="match status" value="1"/>
</dbReference>
<dbReference type="Proteomes" id="UP000536604">
    <property type="component" value="Unassembled WGS sequence"/>
</dbReference>
<evidence type="ECO:0000313" key="4">
    <source>
        <dbReference type="Proteomes" id="UP000536604"/>
    </source>
</evidence>
<dbReference type="RefSeq" id="WP_184289908.1">
    <property type="nucleotide sequence ID" value="NZ_JACHJO010000004.1"/>
</dbReference>
<protein>
    <submittedName>
        <fullName evidence="3">Serpin B</fullName>
    </submittedName>
</protein>
<evidence type="ECO:0000259" key="2">
    <source>
        <dbReference type="SMART" id="SM00093"/>
    </source>
</evidence>
<keyword evidence="4" id="KW-1185">Reference proteome</keyword>
<gene>
    <name evidence="3" type="ORF">FHS13_001608</name>
</gene>
<dbReference type="Gene3D" id="3.30.497.10">
    <property type="entry name" value="Antithrombin, subunit I, domain 2"/>
    <property type="match status" value="1"/>
</dbReference>
<dbReference type="PANTHER" id="PTHR11461:SF211">
    <property type="entry name" value="GH10112P-RELATED"/>
    <property type="match status" value="1"/>
</dbReference>
<evidence type="ECO:0000313" key="3">
    <source>
        <dbReference type="EMBL" id="MBB6119659.1"/>
    </source>
</evidence>
<dbReference type="GO" id="GO:0004867">
    <property type="term" value="F:serine-type endopeptidase inhibitor activity"/>
    <property type="evidence" value="ECO:0007669"/>
    <property type="project" value="InterPro"/>
</dbReference>
<evidence type="ECO:0000256" key="1">
    <source>
        <dbReference type="RuleBase" id="RU000411"/>
    </source>
</evidence>
<dbReference type="Gene3D" id="2.30.39.10">
    <property type="entry name" value="Alpha-1-antitrypsin, domain 1"/>
    <property type="match status" value="2"/>
</dbReference>
<dbReference type="InterPro" id="IPR000215">
    <property type="entry name" value="Serpin_fam"/>
</dbReference>
<dbReference type="GO" id="GO:0005615">
    <property type="term" value="C:extracellular space"/>
    <property type="evidence" value="ECO:0007669"/>
    <property type="project" value="InterPro"/>
</dbReference>
<sequence length="366" mass="38973">MPPRTAPRTDHLEFAAAVDRRLARHDASHVWSPHSVGTVLALLAAGASGRTLDELRSLLGAGPEELLPALDAAVEAEEGLDLAAFNGLYVPADLPLLPRFAERVGARPGAEVAGADFAGDAEGVRRRVNGKVSDTTRGLIGELLPRGVPGKDTRLLLVNALWAKVAWVDPFDPAYTRDRAFHSPGGRRKVPTMVRTGRCPFSRAHGWGMVTLEGHHGLSLDVLLPDEPGAAPLTGGELAALHRGRSVQEVALSLPRFSVETDTSLVEPLASLGVRRMATDEAEFDGIGPEPLKVDEILHRSVLKVDERGAEGAAATAAMILTAAAVPRRPVAFTVDRPFVFALRRRGALLFLGRVTDPVDPGPSRP</sequence>
<comment type="caution">
    <text evidence="3">The sequence shown here is derived from an EMBL/GenBank/DDBJ whole genome shotgun (WGS) entry which is preliminary data.</text>
</comment>
<name>A0A841ILH8_9ACTN</name>
<organism evidence="3 4">
    <name type="scientific">Nocardiopsis algeriensis</name>
    <dbReference type="NCBI Taxonomy" id="1478215"/>
    <lineage>
        <taxon>Bacteria</taxon>
        <taxon>Bacillati</taxon>
        <taxon>Actinomycetota</taxon>
        <taxon>Actinomycetes</taxon>
        <taxon>Streptosporangiales</taxon>
        <taxon>Nocardiopsidaceae</taxon>
        <taxon>Nocardiopsis</taxon>
    </lineage>
</organism>
<dbReference type="InterPro" id="IPR042178">
    <property type="entry name" value="Serpin_sf_1"/>
</dbReference>
<comment type="similarity">
    <text evidence="1">Belongs to the serpin family.</text>
</comment>
<dbReference type="InterPro" id="IPR036186">
    <property type="entry name" value="Serpin_sf"/>
</dbReference>
<dbReference type="Pfam" id="PF00079">
    <property type="entry name" value="Serpin"/>
    <property type="match status" value="1"/>
</dbReference>